<evidence type="ECO:0000256" key="3">
    <source>
        <dbReference type="SAM" id="SignalP"/>
    </source>
</evidence>
<protein>
    <submittedName>
        <fullName evidence="5">Mediator of RNA polymerase II transcription subunit 15 isoform X2</fullName>
    </submittedName>
</protein>
<evidence type="ECO:0000256" key="1">
    <source>
        <dbReference type="SAM" id="Coils"/>
    </source>
</evidence>
<keyword evidence="1" id="KW-0175">Coiled coil</keyword>
<feature type="compositionally biased region" description="Basic residues" evidence="2">
    <location>
        <begin position="294"/>
        <end position="306"/>
    </location>
</feature>
<reference evidence="5" key="1">
    <citation type="submission" date="2025-08" db="UniProtKB">
        <authorList>
            <consortium name="RefSeq"/>
        </authorList>
    </citation>
    <scope>IDENTIFICATION</scope>
    <source>
        <strain evidence="5">11010-0011.00</strain>
        <tissue evidence="5">Whole body</tissue>
    </source>
</reference>
<evidence type="ECO:0000256" key="2">
    <source>
        <dbReference type="SAM" id="MobiDB-lite"/>
    </source>
</evidence>
<dbReference type="RefSeq" id="XP_030373314.1">
    <property type="nucleotide sequence ID" value="XM_030517454.1"/>
</dbReference>
<evidence type="ECO:0000313" key="4">
    <source>
        <dbReference type="Proteomes" id="UP000504634"/>
    </source>
</evidence>
<dbReference type="Proteomes" id="UP000504634">
    <property type="component" value="Unplaced"/>
</dbReference>
<feature type="region of interest" description="Disordered" evidence="2">
    <location>
        <begin position="63"/>
        <end position="85"/>
    </location>
</feature>
<gene>
    <name evidence="5" type="primary">LOC115623214</name>
</gene>
<proteinExistence type="predicted"/>
<keyword evidence="4" id="KW-1185">Reference proteome</keyword>
<feature type="coiled-coil region" evidence="1">
    <location>
        <begin position="163"/>
        <end position="197"/>
    </location>
</feature>
<organism evidence="4 5">
    <name type="scientific">Drosophila lebanonensis</name>
    <name type="common">Fruit fly</name>
    <name type="synonym">Scaptodrosophila lebanonensis</name>
    <dbReference type="NCBI Taxonomy" id="7225"/>
    <lineage>
        <taxon>Eukaryota</taxon>
        <taxon>Metazoa</taxon>
        <taxon>Ecdysozoa</taxon>
        <taxon>Arthropoda</taxon>
        <taxon>Hexapoda</taxon>
        <taxon>Insecta</taxon>
        <taxon>Pterygota</taxon>
        <taxon>Neoptera</taxon>
        <taxon>Endopterygota</taxon>
        <taxon>Diptera</taxon>
        <taxon>Brachycera</taxon>
        <taxon>Muscomorpha</taxon>
        <taxon>Ephydroidea</taxon>
        <taxon>Drosophilidae</taxon>
        <taxon>Scaptodrosophila</taxon>
    </lineage>
</organism>
<evidence type="ECO:0000313" key="5">
    <source>
        <dbReference type="RefSeq" id="XP_030373314.1"/>
    </source>
</evidence>
<keyword evidence="3" id="KW-0732">Signal</keyword>
<name>A0A6J2TBA3_DROLE</name>
<sequence>MRLSKLIWIVALFVILCVESTRQYPNMRGLSDDYDLINTENSISNTADEADERLSRLKSYYGDVSDDGAAAPPTQSDSSMTQQQWQQQLQKQLQMQLQQQQQQQQQQPQGQGQGQGQGPEPVGEGTMMASTEDEADLRSRELRTLVQHLYVAQARVQLEATEIRKAQAVASTAQAQLEVAANQVRTITATLHNAQQEVAASAIRAQIAQLQLAAHDQLLFAARQDVDALSSQMVGLQAAEGIVQPKMTVDLHALLDKLRQPLQFFDRPTPVPVIVTLPPAFGGTLDRTQLHGGAGKKVKRKPKRNQHQMSARRQYFDRN</sequence>
<feature type="signal peptide" evidence="3">
    <location>
        <begin position="1"/>
        <end position="23"/>
    </location>
</feature>
<dbReference type="GeneID" id="115623214"/>
<dbReference type="AlphaFoldDB" id="A0A6J2TBA3"/>
<accession>A0A6J2TBA3</accession>
<feature type="compositionally biased region" description="Low complexity" evidence="2">
    <location>
        <begin position="99"/>
        <end position="110"/>
    </location>
</feature>
<feature type="region of interest" description="Disordered" evidence="2">
    <location>
        <begin position="99"/>
        <end position="136"/>
    </location>
</feature>
<feature type="region of interest" description="Disordered" evidence="2">
    <location>
        <begin position="285"/>
        <end position="319"/>
    </location>
</feature>
<feature type="chain" id="PRO_5026804531" evidence="3">
    <location>
        <begin position="24"/>
        <end position="319"/>
    </location>
</feature>